<proteinExistence type="predicted"/>
<accession>A0A8J6TBV6</accession>
<comment type="caution">
    <text evidence="2">The sequence shown here is derived from an EMBL/GenBank/DDBJ whole genome shotgun (WGS) entry which is preliminary data.</text>
</comment>
<protein>
    <submittedName>
        <fullName evidence="2">Cupin domain-containing protein</fullName>
    </submittedName>
</protein>
<dbReference type="Proteomes" id="UP000603545">
    <property type="component" value="Unassembled WGS sequence"/>
</dbReference>
<dbReference type="Pfam" id="PF05899">
    <property type="entry name" value="Cupin_3"/>
    <property type="match status" value="1"/>
</dbReference>
<dbReference type="InterPro" id="IPR011051">
    <property type="entry name" value="RmlC_Cupin_sf"/>
</dbReference>
<feature type="domain" description="(S)-ureidoglycine aminohydrolase cupin" evidence="1">
    <location>
        <begin position="18"/>
        <end position="86"/>
    </location>
</feature>
<dbReference type="InterPro" id="IPR014710">
    <property type="entry name" value="RmlC-like_jellyroll"/>
</dbReference>
<dbReference type="AlphaFoldDB" id="A0A8J6TBV6"/>
<dbReference type="InterPro" id="IPR008579">
    <property type="entry name" value="UGlyAH_Cupin_dom"/>
</dbReference>
<dbReference type="SUPFAM" id="SSF51182">
    <property type="entry name" value="RmlC-like cupins"/>
    <property type="match status" value="1"/>
</dbReference>
<dbReference type="EMBL" id="JACNLL010000056">
    <property type="protein sequence ID" value="MBC8199590.1"/>
    <property type="molecule type" value="Genomic_DNA"/>
</dbReference>
<dbReference type="Gene3D" id="2.60.120.10">
    <property type="entry name" value="Jelly Rolls"/>
    <property type="match status" value="1"/>
</dbReference>
<reference evidence="2 3" key="1">
    <citation type="submission" date="2020-08" db="EMBL/GenBank/DDBJ databases">
        <title>Bridging the membrane lipid divide: bacteria of the FCB group superphylum have the potential to synthesize archaeal ether lipids.</title>
        <authorList>
            <person name="Villanueva L."/>
            <person name="Von Meijenfeldt F.A.B."/>
            <person name="Westbye A.B."/>
            <person name="Yadav S."/>
            <person name="Hopmans E.C."/>
            <person name="Dutilh B.E."/>
            <person name="Sinninghe Damste J.S."/>
        </authorList>
    </citation>
    <scope>NUCLEOTIDE SEQUENCE [LARGE SCALE GENOMIC DNA]</scope>
    <source>
        <strain evidence="2">NIOZ-UU82</strain>
    </source>
</reference>
<sequence length="89" mass="10701">MKIEIYKPDKQEIERKQILSWPIWEKEISRFDWHYDSVEECYLLEGKVVVETPDGKKVEFGKGDFVTFPKGLSCIWDIMEAVKKHYNFK</sequence>
<dbReference type="CDD" id="cd02227">
    <property type="entry name" value="cupin_TM1112-like"/>
    <property type="match status" value="1"/>
</dbReference>
<evidence type="ECO:0000259" key="1">
    <source>
        <dbReference type="Pfam" id="PF05899"/>
    </source>
</evidence>
<dbReference type="PANTHER" id="PTHR33271">
    <property type="entry name" value="OS04G0445200 PROTEIN"/>
    <property type="match status" value="1"/>
</dbReference>
<name>A0A8J6TBV6_9BACT</name>
<evidence type="ECO:0000313" key="2">
    <source>
        <dbReference type="EMBL" id="MBC8199590.1"/>
    </source>
</evidence>
<gene>
    <name evidence="2" type="ORF">H8E80_06040</name>
</gene>
<dbReference type="PANTHER" id="PTHR33271:SF22">
    <property type="entry name" value="OS04G0445200 PROTEIN"/>
    <property type="match status" value="1"/>
</dbReference>
<organism evidence="2 3">
    <name type="scientific">Candidatus Desulfaltia bathyphila</name>
    <dbReference type="NCBI Taxonomy" id="2841697"/>
    <lineage>
        <taxon>Bacteria</taxon>
        <taxon>Pseudomonadati</taxon>
        <taxon>Thermodesulfobacteriota</taxon>
        <taxon>Desulfobacteria</taxon>
        <taxon>Desulfobacterales</taxon>
        <taxon>Desulfobacterales incertae sedis</taxon>
        <taxon>Candidatus Desulfaltia</taxon>
    </lineage>
</organism>
<evidence type="ECO:0000313" key="3">
    <source>
        <dbReference type="Proteomes" id="UP000603545"/>
    </source>
</evidence>